<protein>
    <recommendedName>
        <fullName evidence="2">Response regulatory domain-containing protein</fullName>
    </recommendedName>
</protein>
<dbReference type="Gene3D" id="3.40.50.2300">
    <property type="match status" value="1"/>
</dbReference>
<comment type="caution">
    <text evidence="1">The sequence shown here is derived from an EMBL/GenBank/DDBJ whole genome shotgun (WGS) entry which is preliminary data.</text>
</comment>
<sequence>MKTVLIIEDIKEYQDYYKNSLKNFDLFQALTLRDAINIYNDNKNTIDIIAFDTWLQEDNSFDFFKQVRGEFKWIIITTSNTLKWRKLYLENWADYEIKDKLDLVEFIVDLSIYWID</sequence>
<organism evidence="1">
    <name type="scientific">uncultured bacterium</name>
    <name type="common">gcode 4</name>
    <dbReference type="NCBI Taxonomy" id="1234023"/>
    <lineage>
        <taxon>Bacteria</taxon>
        <taxon>environmental samples</taxon>
    </lineage>
</organism>
<name>K2GTZ1_9BACT</name>
<dbReference type="SUPFAM" id="SSF52172">
    <property type="entry name" value="CheY-like"/>
    <property type="match status" value="1"/>
</dbReference>
<accession>K2GTZ1</accession>
<dbReference type="InterPro" id="IPR011006">
    <property type="entry name" value="CheY-like_superfamily"/>
</dbReference>
<dbReference type="EMBL" id="AMFJ01000654">
    <property type="protein sequence ID" value="EKE26820.1"/>
    <property type="molecule type" value="Genomic_DNA"/>
</dbReference>
<evidence type="ECO:0000313" key="1">
    <source>
        <dbReference type="EMBL" id="EKE26820.1"/>
    </source>
</evidence>
<reference evidence="1" key="1">
    <citation type="journal article" date="2012" name="Science">
        <title>Fermentation, hydrogen, and sulfur metabolism in multiple uncultivated bacterial phyla.</title>
        <authorList>
            <person name="Wrighton K.C."/>
            <person name="Thomas B.C."/>
            <person name="Sharon I."/>
            <person name="Miller C.S."/>
            <person name="Castelle C.J."/>
            <person name="VerBerkmoes N.C."/>
            <person name="Wilkins M.J."/>
            <person name="Hettich R.L."/>
            <person name="Lipton M.S."/>
            <person name="Williams K.H."/>
            <person name="Long P.E."/>
            <person name="Banfield J.F."/>
        </authorList>
    </citation>
    <scope>NUCLEOTIDE SEQUENCE [LARGE SCALE GENOMIC DNA]</scope>
</reference>
<proteinExistence type="predicted"/>
<evidence type="ECO:0008006" key="2">
    <source>
        <dbReference type="Google" id="ProtNLM"/>
    </source>
</evidence>
<dbReference type="AlphaFoldDB" id="K2GTZ1"/>
<gene>
    <name evidence="1" type="ORF">ACD_4C00138G0009</name>
</gene>